<evidence type="ECO:0000313" key="2">
    <source>
        <dbReference type="EMBL" id="SOD92395.1"/>
    </source>
</evidence>
<reference evidence="3" key="1">
    <citation type="submission" date="2017-09" db="EMBL/GenBank/DDBJ databases">
        <authorList>
            <person name="Varghese N."/>
            <person name="Submissions S."/>
        </authorList>
    </citation>
    <scope>NUCLEOTIDE SEQUENCE [LARGE SCALE GENOMIC DNA]</scope>
    <source>
        <strain evidence="3">DSM 29961</strain>
    </source>
</reference>
<gene>
    <name evidence="2" type="ORF">SAMN06269250_3957</name>
</gene>
<dbReference type="RefSeq" id="WP_097127662.1">
    <property type="nucleotide sequence ID" value="NZ_OCNH01000003.1"/>
</dbReference>
<dbReference type="Gene3D" id="2.120.10.30">
    <property type="entry name" value="TolB, C-terminal domain"/>
    <property type="match status" value="1"/>
</dbReference>
<dbReference type="Pfam" id="PF07676">
    <property type="entry name" value="PD40"/>
    <property type="match status" value="1"/>
</dbReference>
<evidence type="ECO:0000256" key="1">
    <source>
        <dbReference type="ARBA" id="ARBA00009820"/>
    </source>
</evidence>
<sequence>MPSLSLPNLIRLPVFGGLALLLLLIRPSPVRAQSPPEADIFLVDLTLKSQPVQVGKPVNITQRKGYDNQPSFTPDSKGILYTSMRQDGQTDIYRYDLSQKSTTPLTRTVESEYSPIVTPDKEYFSVIRVEKDKTQRLWKFPISGTGEPTLVLPTVKPVGYHCWLTPDRLALFILGTPNSLQLAQVSTGDTTRIEGNVGRCILKIPGKNAISFVHKRTATEWDIKQLDLQTRQITALGQTLPGSEDYVWTPDGTLLMCQGALLYQLKPATAQNWTQLADFSATGIKQLTRMAIDTDGKKLALVGQ</sequence>
<evidence type="ECO:0000313" key="3">
    <source>
        <dbReference type="Proteomes" id="UP000219452"/>
    </source>
</evidence>
<accession>A0A286GA35</accession>
<dbReference type="SUPFAM" id="SSF82171">
    <property type="entry name" value="DPP6 N-terminal domain-like"/>
    <property type="match status" value="1"/>
</dbReference>
<comment type="similarity">
    <text evidence="1">Belongs to the TolB family.</text>
</comment>
<organism evidence="2 3">
    <name type="scientific">Spirosoma fluviale</name>
    <dbReference type="NCBI Taxonomy" id="1597977"/>
    <lineage>
        <taxon>Bacteria</taxon>
        <taxon>Pseudomonadati</taxon>
        <taxon>Bacteroidota</taxon>
        <taxon>Cytophagia</taxon>
        <taxon>Cytophagales</taxon>
        <taxon>Cytophagaceae</taxon>
        <taxon>Spirosoma</taxon>
    </lineage>
</organism>
<dbReference type="InterPro" id="IPR011659">
    <property type="entry name" value="WD40"/>
</dbReference>
<dbReference type="InterPro" id="IPR011042">
    <property type="entry name" value="6-blade_b-propeller_TolB-like"/>
</dbReference>
<dbReference type="PANTHER" id="PTHR36842">
    <property type="entry name" value="PROTEIN TOLB HOMOLOG"/>
    <property type="match status" value="1"/>
</dbReference>
<dbReference type="EMBL" id="OCNH01000003">
    <property type="protein sequence ID" value="SOD92395.1"/>
    <property type="molecule type" value="Genomic_DNA"/>
</dbReference>
<dbReference type="OrthoDB" id="9797498at2"/>
<dbReference type="AlphaFoldDB" id="A0A286GA35"/>
<name>A0A286GA35_9BACT</name>
<keyword evidence="3" id="KW-1185">Reference proteome</keyword>
<proteinExistence type="inferred from homology"/>
<protein>
    <submittedName>
        <fullName evidence="2">WD40-like Beta Propeller Repeat</fullName>
    </submittedName>
</protein>
<dbReference type="Proteomes" id="UP000219452">
    <property type="component" value="Unassembled WGS sequence"/>
</dbReference>